<gene>
    <name evidence="1" type="ORF">ACFS6I_04680</name>
</gene>
<dbReference type="RefSeq" id="WP_380918498.1">
    <property type="nucleotide sequence ID" value="NZ_JBHUPE010000003.1"/>
</dbReference>
<dbReference type="Proteomes" id="UP001597509">
    <property type="component" value="Unassembled WGS sequence"/>
</dbReference>
<accession>A0ABW5YSD5</accession>
<evidence type="ECO:0000313" key="2">
    <source>
        <dbReference type="Proteomes" id="UP001597509"/>
    </source>
</evidence>
<name>A0ABW5YSD5_9SPHI</name>
<sequence>MMIKSSYSGMMYSHDFQLWYTYFNRRLKIGWSPQDLSFLLGKPDHAYLDFEKLFEVPKFLLSESILMDRIYACSEVVPMEFFREPYEGSTERIVRVKVVEDEVKWYYKIELGWTFQRGKDKPAAPLLSLEEWKPEINLLLESDAMIHVRSRLEGLFSRGEFEEGRSSWELFQNVRHTGLSKLIIYPRHLKNCLYQMIQQGKIVVRIVDDRYCFSSVK</sequence>
<organism evidence="1 2">
    <name type="scientific">Sphingobacterium anhuiense</name>
    <dbReference type="NCBI Taxonomy" id="493780"/>
    <lineage>
        <taxon>Bacteria</taxon>
        <taxon>Pseudomonadati</taxon>
        <taxon>Bacteroidota</taxon>
        <taxon>Sphingobacteriia</taxon>
        <taxon>Sphingobacteriales</taxon>
        <taxon>Sphingobacteriaceae</taxon>
        <taxon>Sphingobacterium</taxon>
    </lineage>
</organism>
<evidence type="ECO:0000313" key="1">
    <source>
        <dbReference type="EMBL" id="MFD2903206.1"/>
    </source>
</evidence>
<reference evidence="2" key="1">
    <citation type="journal article" date="2019" name="Int. J. Syst. Evol. Microbiol.">
        <title>The Global Catalogue of Microorganisms (GCM) 10K type strain sequencing project: providing services to taxonomists for standard genome sequencing and annotation.</title>
        <authorList>
            <consortium name="The Broad Institute Genomics Platform"/>
            <consortium name="The Broad Institute Genome Sequencing Center for Infectious Disease"/>
            <person name="Wu L."/>
            <person name="Ma J."/>
        </authorList>
    </citation>
    <scope>NUCLEOTIDE SEQUENCE [LARGE SCALE GENOMIC DNA]</scope>
    <source>
        <strain evidence="2">KCTC 22209</strain>
    </source>
</reference>
<protein>
    <submittedName>
        <fullName evidence="1">Uncharacterized protein</fullName>
    </submittedName>
</protein>
<keyword evidence="2" id="KW-1185">Reference proteome</keyword>
<proteinExistence type="predicted"/>
<comment type="caution">
    <text evidence="1">The sequence shown here is derived from an EMBL/GenBank/DDBJ whole genome shotgun (WGS) entry which is preliminary data.</text>
</comment>
<dbReference type="EMBL" id="JBHUPE010000003">
    <property type="protein sequence ID" value="MFD2903206.1"/>
    <property type="molecule type" value="Genomic_DNA"/>
</dbReference>